<proteinExistence type="inferred from homology"/>
<comment type="caution">
    <text evidence="7">The sequence shown here is derived from an EMBL/GenBank/DDBJ whole genome shotgun (WGS) entry which is preliminary data.</text>
</comment>
<evidence type="ECO:0000256" key="4">
    <source>
        <dbReference type="ARBA" id="ARBA00023163"/>
    </source>
</evidence>
<dbReference type="EMBL" id="JAAGNX010000001">
    <property type="protein sequence ID" value="NDV61677.1"/>
    <property type="molecule type" value="Genomic_DNA"/>
</dbReference>
<evidence type="ECO:0000313" key="8">
    <source>
        <dbReference type="Proteomes" id="UP000478417"/>
    </source>
</evidence>
<dbReference type="SUPFAM" id="SSF88946">
    <property type="entry name" value="Sigma2 domain of RNA polymerase sigma factors"/>
    <property type="match status" value="1"/>
</dbReference>
<dbReference type="GO" id="GO:0016987">
    <property type="term" value="F:sigma factor activity"/>
    <property type="evidence" value="ECO:0007669"/>
    <property type="project" value="UniProtKB-KW"/>
</dbReference>
<organism evidence="7 8">
    <name type="scientific">Oceanipulchritudo coccoides</name>
    <dbReference type="NCBI Taxonomy" id="2706888"/>
    <lineage>
        <taxon>Bacteria</taxon>
        <taxon>Pseudomonadati</taxon>
        <taxon>Verrucomicrobiota</taxon>
        <taxon>Opitutia</taxon>
        <taxon>Puniceicoccales</taxon>
        <taxon>Oceanipulchritudinaceae</taxon>
        <taxon>Oceanipulchritudo</taxon>
    </lineage>
</organism>
<keyword evidence="3" id="KW-0731">Sigma factor</keyword>
<feature type="domain" description="RNA polymerase sigma factor 70 region 4 type 2" evidence="6">
    <location>
        <begin position="133"/>
        <end position="180"/>
    </location>
</feature>
<evidence type="ECO:0000259" key="6">
    <source>
        <dbReference type="Pfam" id="PF08281"/>
    </source>
</evidence>
<dbReference type="InterPro" id="IPR013325">
    <property type="entry name" value="RNA_pol_sigma_r2"/>
</dbReference>
<dbReference type="InterPro" id="IPR013324">
    <property type="entry name" value="RNA_pol_sigma_r3/r4-like"/>
</dbReference>
<evidence type="ECO:0000256" key="3">
    <source>
        <dbReference type="ARBA" id="ARBA00023082"/>
    </source>
</evidence>
<dbReference type="InterPro" id="IPR013249">
    <property type="entry name" value="RNA_pol_sigma70_r4_t2"/>
</dbReference>
<keyword evidence="8" id="KW-1185">Reference proteome</keyword>
<dbReference type="Pfam" id="PF04542">
    <property type="entry name" value="Sigma70_r2"/>
    <property type="match status" value="1"/>
</dbReference>
<dbReference type="InterPro" id="IPR007627">
    <property type="entry name" value="RNA_pol_sigma70_r2"/>
</dbReference>
<protein>
    <submittedName>
        <fullName evidence="7">Sigma-70 family RNA polymerase sigma factor</fullName>
    </submittedName>
</protein>
<dbReference type="GO" id="GO:0003677">
    <property type="term" value="F:DNA binding"/>
    <property type="evidence" value="ECO:0007669"/>
    <property type="project" value="InterPro"/>
</dbReference>
<feature type="domain" description="RNA polymerase sigma-70 region 2" evidence="5">
    <location>
        <begin position="22"/>
        <end position="84"/>
    </location>
</feature>
<keyword evidence="2" id="KW-0805">Transcription regulation</keyword>
<accession>A0A6B2M0W0</accession>
<evidence type="ECO:0000256" key="2">
    <source>
        <dbReference type="ARBA" id="ARBA00023015"/>
    </source>
</evidence>
<sequence length="207" mass="24164">MDPDQRIAAEVINGNHQAYNQLIERYWGRIFARVYNLLGNREDAEEVTQDAFSRALENLPNFRWEASFSTWLYQIASNLARNRYWYWKRRGRGSDVHMEAPLNEEGLTLQDLIPDTSADPADRMRWQEFHGAVNAQLDSLPDRHREIMELRLLDELSYEEISKLLEVPVGTVKSRIARARFYLTKGLGIKKGENVQAYAHELARGRQ</sequence>
<dbReference type="InterPro" id="IPR014284">
    <property type="entry name" value="RNA_pol_sigma-70_dom"/>
</dbReference>
<keyword evidence="4" id="KW-0804">Transcription</keyword>
<dbReference type="Gene3D" id="1.10.10.10">
    <property type="entry name" value="Winged helix-like DNA-binding domain superfamily/Winged helix DNA-binding domain"/>
    <property type="match status" value="1"/>
</dbReference>
<dbReference type="SUPFAM" id="SSF88659">
    <property type="entry name" value="Sigma3 and sigma4 domains of RNA polymerase sigma factors"/>
    <property type="match status" value="1"/>
</dbReference>
<dbReference type="PANTHER" id="PTHR43133">
    <property type="entry name" value="RNA POLYMERASE ECF-TYPE SIGMA FACTO"/>
    <property type="match status" value="1"/>
</dbReference>
<dbReference type="CDD" id="cd06171">
    <property type="entry name" value="Sigma70_r4"/>
    <property type="match status" value="1"/>
</dbReference>
<name>A0A6B2M0W0_9BACT</name>
<reference evidence="7 8" key="1">
    <citation type="submission" date="2020-02" db="EMBL/GenBank/DDBJ databases">
        <title>Albibacoteraceae fam. nov., the first described family within the subdivision 4 Verrucomicrobia.</title>
        <authorList>
            <person name="Xi F."/>
        </authorList>
    </citation>
    <scope>NUCLEOTIDE SEQUENCE [LARGE SCALE GENOMIC DNA]</scope>
    <source>
        <strain evidence="7 8">CK1056</strain>
    </source>
</reference>
<dbReference type="Proteomes" id="UP000478417">
    <property type="component" value="Unassembled WGS sequence"/>
</dbReference>
<dbReference type="GO" id="GO:0006352">
    <property type="term" value="P:DNA-templated transcription initiation"/>
    <property type="evidence" value="ECO:0007669"/>
    <property type="project" value="InterPro"/>
</dbReference>
<dbReference type="Pfam" id="PF08281">
    <property type="entry name" value="Sigma70_r4_2"/>
    <property type="match status" value="1"/>
</dbReference>
<dbReference type="InterPro" id="IPR039425">
    <property type="entry name" value="RNA_pol_sigma-70-like"/>
</dbReference>
<dbReference type="PANTHER" id="PTHR43133:SF51">
    <property type="entry name" value="RNA POLYMERASE SIGMA FACTOR"/>
    <property type="match status" value="1"/>
</dbReference>
<evidence type="ECO:0000256" key="1">
    <source>
        <dbReference type="ARBA" id="ARBA00010641"/>
    </source>
</evidence>
<dbReference type="AlphaFoldDB" id="A0A6B2M0W0"/>
<dbReference type="InterPro" id="IPR036388">
    <property type="entry name" value="WH-like_DNA-bd_sf"/>
</dbReference>
<dbReference type="Gene3D" id="1.10.1740.10">
    <property type="match status" value="1"/>
</dbReference>
<evidence type="ECO:0000259" key="5">
    <source>
        <dbReference type="Pfam" id="PF04542"/>
    </source>
</evidence>
<comment type="similarity">
    <text evidence="1">Belongs to the sigma-70 factor family. ECF subfamily.</text>
</comment>
<evidence type="ECO:0000313" key="7">
    <source>
        <dbReference type="EMBL" id="NDV61677.1"/>
    </source>
</evidence>
<dbReference type="NCBIfam" id="TIGR02937">
    <property type="entry name" value="sigma70-ECF"/>
    <property type="match status" value="1"/>
</dbReference>
<gene>
    <name evidence="7" type="ORF">G0Q06_04370</name>
</gene>